<dbReference type="KEGG" id="stha:NCTC11429_04178"/>
<dbReference type="EMBL" id="LR590484">
    <property type="protein sequence ID" value="VTR50762.1"/>
    <property type="molecule type" value="Genomic_DNA"/>
</dbReference>
<organism evidence="1 2">
    <name type="scientific">Sphingobacterium thalpophilum</name>
    <dbReference type="NCBI Taxonomy" id="259"/>
    <lineage>
        <taxon>Bacteria</taxon>
        <taxon>Pseudomonadati</taxon>
        <taxon>Bacteroidota</taxon>
        <taxon>Sphingobacteriia</taxon>
        <taxon>Sphingobacteriales</taxon>
        <taxon>Sphingobacteriaceae</taxon>
        <taxon>Sphingobacterium</taxon>
    </lineage>
</organism>
<dbReference type="RefSeq" id="WP_028069575.1">
    <property type="nucleotide sequence ID" value="NZ_JBPFQZ010000002.1"/>
</dbReference>
<evidence type="ECO:0000313" key="2">
    <source>
        <dbReference type="Proteomes" id="UP000308196"/>
    </source>
</evidence>
<evidence type="ECO:0000313" key="1">
    <source>
        <dbReference type="EMBL" id="VTR50762.1"/>
    </source>
</evidence>
<gene>
    <name evidence="1" type="ORF">NCTC11429_04178</name>
</gene>
<dbReference type="AlphaFoldDB" id="A0A4U9VXK2"/>
<dbReference type="GeneID" id="78464790"/>
<sequence length="206" mass="24563">MQIEIDHRYYEIVSWDRDYIQITGSGAPYQVFAPPYQDIDSLRQYIRLHPPKHKDEDIPYFYLDAPYQLFRKSYFVKVYHGQSNTHVQLKSSSICIYQRKNADTYKLLRKWSEEQLYQEISKRVAFWEEQLDCYAITAIHISRMSKRHYKIVGTELYFSNCLMDADSGLLNLIILKAFCKFSKKTKGETEAILNLYIPNWKTLILC</sequence>
<dbReference type="Proteomes" id="UP000308196">
    <property type="component" value="Chromosome"/>
</dbReference>
<accession>A0A4U9VXK2</accession>
<proteinExistence type="predicted"/>
<dbReference type="STRING" id="1123265.GCA_000686625_02422"/>
<name>A0A4U9VXK2_9SPHI</name>
<protein>
    <submittedName>
        <fullName evidence="1">Uncharacterized protein</fullName>
    </submittedName>
</protein>
<reference evidence="1 2" key="1">
    <citation type="submission" date="2019-05" db="EMBL/GenBank/DDBJ databases">
        <authorList>
            <consortium name="Pathogen Informatics"/>
        </authorList>
    </citation>
    <scope>NUCLEOTIDE SEQUENCE [LARGE SCALE GENOMIC DNA]</scope>
    <source>
        <strain evidence="1 2">NCTC11429</strain>
    </source>
</reference>